<dbReference type="NCBIfam" id="TIGR02669">
    <property type="entry name" value="SpoIID_LytB"/>
    <property type="match status" value="1"/>
</dbReference>
<evidence type="ECO:0000313" key="3">
    <source>
        <dbReference type="EMBL" id="OAO78189.1"/>
    </source>
</evidence>
<feature type="chain" id="PRO_5009822672" evidence="1">
    <location>
        <begin position="26"/>
        <end position="449"/>
    </location>
</feature>
<accession>A0A178TEN7</accession>
<dbReference type="EMBL" id="SBBW01000006">
    <property type="protein sequence ID" value="RWU15262.1"/>
    <property type="molecule type" value="Genomic_DNA"/>
</dbReference>
<dbReference type="PATRIC" id="fig|33934.6.peg.863"/>
<evidence type="ECO:0000313" key="5">
    <source>
        <dbReference type="Proteomes" id="UP000078336"/>
    </source>
</evidence>
<evidence type="ECO:0000256" key="1">
    <source>
        <dbReference type="SAM" id="SignalP"/>
    </source>
</evidence>
<dbReference type="EMBL" id="LUCQ01000111">
    <property type="protein sequence ID" value="OAO78189.1"/>
    <property type="molecule type" value="Genomic_DNA"/>
</dbReference>
<name>A0A178TEN7_9BACL</name>
<feature type="signal peptide" evidence="1">
    <location>
        <begin position="1"/>
        <end position="25"/>
    </location>
</feature>
<dbReference type="Proteomes" id="UP000286434">
    <property type="component" value="Unassembled WGS sequence"/>
</dbReference>
<evidence type="ECO:0000313" key="4">
    <source>
        <dbReference type="EMBL" id="RWU15262.1"/>
    </source>
</evidence>
<dbReference type="PANTHER" id="PTHR30032:SF4">
    <property type="entry name" value="AMIDASE ENHANCER"/>
    <property type="match status" value="1"/>
</dbReference>
<proteinExistence type="predicted"/>
<evidence type="ECO:0000313" key="6">
    <source>
        <dbReference type="Proteomes" id="UP000286434"/>
    </source>
</evidence>
<dbReference type="OrthoDB" id="9794671at2"/>
<protein>
    <submittedName>
        <fullName evidence="4">SpoIID/LytB domain-containing protein</fullName>
    </submittedName>
    <submittedName>
        <fullName evidence="3">Sporulation protein SpoIID</fullName>
    </submittedName>
</protein>
<dbReference type="InterPro" id="IPR013486">
    <property type="entry name" value="SpoIID/LytB"/>
</dbReference>
<keyword evidence="5" id="KW-1185">Reference proteome</keyword>
<reference evidence="4 6" key="2">
    <citation type="submission" date="2019-01" db="EMBL/GenBank/DDBJ databases">
        <title>Anoxybacillus flavithermus in powdered infant formula.</title>
        <authorList>
            <person name="Rhee M.S."/>
            <person name="Choi I.-G."/>
            <person name="Cho T.J."/>
            <person name="Park B."/>
        </authorList>
    </citation>
    <scope>NUCLEOTIDE SEQUENCE [LARGE SCALE GENOMIC DNA]</scope>
    <source>
        <strain evidence="4 6">FHS-PPAM212</strain>
    </source>
</reference>
<evidence type="ECO:0000259" key="2">
    <source>
        <dbReference type="Pfam" id="PF08486"/>
    </source>
</evidence>
<dbReference type="InterPro" id="IPR013693">
    <property type="entry name" value="SpoIID/LytB_N"/>
</dbReference>
<dbReference type="RefSeq" id="WP_004892714.1">
    <property type="nucleotide sequence ID" value="NZ_CP021838.1"/>
</dbReference>
<organism evidence="3 5">
    <name type="scientific">Anoxybacillus flavithermus</name>
    <dbReference type="NCBI Taxonomy" id="33934"/>
    <lineage>
        <taxon>Bacteria</taxon>
        <taxon>Bacillati</taxon>
        <taxon>Bacillota</taxon>
        <taxon>Bacilli</taxon>
        <taxon>Bacillales</taxon>
        <taxon>Anoxybacillaceae</taxon>
        <taxon>Anoxybacillus</taxon>
    </lineage>
</organism>
<keyword evidence="1" id="KW-0732">Signal</keyword>
<sequence>MTMKSIRWIVFVFSLLLFIPKSVDAASYPTPVKVKLLPTATFLATANGNYQLIDLKTKQVIPFTNPIVFSQTNGAVVATINGVSYTSTSGFLLDEVTRGEQHDVTISSIQQAGGTSAPVIYRGSFEITPGKTAPNLFNTLDMEDYLKGVVPGEMPSSWHKEALKAQAVAARSYAYAQLKNTSFLQMTVASQVYGGKSKEQASSTAAVNETAGVYATYQNEPISAYFHSSSGGNTENSENVWSSDVPYIRSVADPYDRHPSNPHYGWNTKVATSTVSSRFKLTNEQVVSLRVTQRTNAGSVQQVEATVYNAATGQKRVVQARPSFVSSSDAFRSFFGVSLKSIAFDVKGNANVKIKRADGSEQTVDHIAGYALQTTSGQTTIATGNASIRTENETMYYPTAPTEFTFTGNGWGHRLGMSQWGARSMAEKGFTYDQILKYYYKGIEVKKIK</sequence>
<dbReference type="GO" id="GO:0030435">
    <property type="term" value="P:sporulation resulting in formation of a cellular spore"/>
    <property type="evidence" value="ECO:0007669"/>
    <property type="project" value="InterPro"/>
</dbReference>
<dbReference type="Pfam" id="PF08486">
    <property type="entry name" value="SpoIID"/>
    <property type="match status" value="1"/>
</dbReference>
<comment type="caution">
    <text evidence="3">The sequence shown here is derived from an EMBL/GenBank/DDBJ whole genome shotgun (WGS) entry which is preliminary data.</text>
</comment>
<dbReference type="Proteomes" id="UP000078336">
    <property type="component" value="Unassembled WGS sequence"/>
</dbReference>
<feature type="domain" description="Sporulation stage II protein D amidase enhancer LytB N-terminal" evidence="2">
    <location>
        <begin position="135"/>
        <end position="217"/>
    </location>
</feature>
<reference evidence="3 5" key="1">
    <citation type="submission" date="2016-03" db="EMBL/GenBank/DDBJ databases">
        <title>Spore heat resistance.</title>
        <authorList>
            <person name="Boekhorst J."/>
            <person name="Berendsen E.M."/>
            <person name="Wells-Bennik M.H."/>
            <person name="Kuipers O.P."/>
        </authorList>
    </citation>
    <scope>NUCLEOTIDE SEQUENCE [LARGE SCALE GENOMIC DNA]</scope>
    <source>
        <strain evidence="3 5">AF16</strain>
    </source>
</reference>
<gene>
    <name evidence="4" type="ORF">EA138_02810</name>
    <name evidence="3" type="ORF">TAF16_1938</name>
</gene>
<dbReference type="AlphaFoldDB" id="A0A178TEN7"/>
<dbReference type="InterPro" id="IPR051922">
    <property type="entry name" value="Bact_Sporulation_Assoc"/>
</dbReference>
<dbReference type="GO" id="GO:0030288">
    <property type="term" value="C:outer membrane-bounded periplasmic space"/>
    <property type="evidence" value="ECO:0007669"/>
    <property type="project" value="TreeGrafter"/>
</dbReference>
<dbReference type="PANTHER" id="PTHR30032">
    <property type="entry name" value="N-ACETYLMURAMOYL-L-ALANINE AMIDASE-RELATED"/>
    <property type="match status" value="1"/>
</dbReference>